<protein>
    <submittedName>
        <fullName evidence="1">Neuropilin (NRP) and tolloid (TLL)-like 1, like</fullName>
    </submittedName>
</protein>
<dbReference type="AlphaFoldDB" id="A0A1A8JFN1"/>
<organism evidence="1">
    <name type="scientific">Nothobranchius kuhntae</name>
    <name type="common">Beira killifish</name>
    <dbReference type="NCBI Taxonomy" id="321403"/>
    <lineage>
        <taxon>Eukaryota</taxon>
        <taxon>Metazoa</taxon>
        <taxon>Chordata</taxon>
        <taxon>Craniata</taxon>
        <taxon>Vertebrata</taxon>
        <taxon>Euteleostomi</taxon>
        <taxon>Actinopterygii</taxon>
        <taxon>Neopterygii</taxon>
        <taxon>Teleostei</taxon>
        <taxon>Neoteleostei</taxon>
        <taxon>Acanthomorphata</taxon>
        <taxon>Ovalentaria</taxon>
        <taxon>Atherinomorphae</taxon>
        <taxon>Cyprinodontiformes</taxon>
        <taxon>Nothobranchiidae</taxon>
        <taxon>Nothobranchius</taxon>
    </lineage>
</organism>
<evidence type="ECO:0000313" key="1">
    <source>
        <dbReference type="EMBL" id="SBR08762.1"/>
    </source>
</evidence>
<dbReference type="EMBL" id="HAED01022009">
    <property type="protein sequence ID" value="SBR08762.1"/>
    <property type="molecule type" value="Transcribed_RNA"/>
</dbReference>
<gene>
    <name evidence="1" type="primary">NETO1L</name>
</gene>
<feature type="non-terminal residue" evidence="1">
    <location>
        <position position="37"/>
    </location>
</feature>
<reference evidence="1" key="1">
    <citation type="submission" date="2016-05" db="EMBL/GenBank/DDBJ databases">
        <authorList>
            <person name="Lavstsen T."/>
            <person name="Jespersen J.S."/>
        </authorList>
    </citation>
    <scope>NUCLEOTIDE SEQUENCE</scope>
    <source>
        <tissue evidence="1">Brain</tissue>
    </source>
</reference>
<reference evidence="1" key="2">
    <citation type="submission" date="2016-06" db="EMBL/GenBank/DDBJ databases">
        <title>The genome of a short-lived fish provides insights into sex chromosome evolution and the genetic control of aging.</title>
        <authorList>
            <person name="Reichwald K."/>
            <person name="Felder M."/>
            <person name="Petzold A."/>
            <person name="Koch P."/>
            <person name="Groth M."/>
            <person name="Platzer M."/>
        </authorList>
    </citation>
    <scope>NUCLEOTIDE SEQUENCE</scope>
    <source>
        <tissue evidence="1">Brain</tissue>
    </source>
</reference>
<proteinExistence type="predicted"/>
<sequence>MKGPLILSVHQKHQRGLETCGWKSDQCLETCGWKSDQ</sequence>
<accession>A0A1A8JFN1</accession>
<name>A0A1A8JFN1_NOTKU</name>